<dbReference type="SUPFAM" id="SSF64182">
    <property type="entry name" value="DHH phosphoesterases"/>
    <property type="match status" value="1"/>
</dbReference>
<sequence length="337" mass="37200">MSNFKEKAQLIFEEIKKVNNILLHCHVSPDADSLGSCLALKEFLERIGKNATLISGDDPIPKSMKHFPGADKVEEKNFFEVDLKNLDLLISLDTASIDMISKLGDVKFPENLKVIVIDHHISNTNFGDINLVEANFIAAGEIIYMLLKEWKVSVTDTMALNLFLAIYTDSGGLKFSKTTEQTYKIASELVSLCPDFSEAIFKLENSNSPEKIFFLGLALNSLEYHFDSNVVISAVSFEKLQDKGIPKEHTSKAGISNILISVEGWNIGITLVEREKGVISVDFRTRDPERFDVSKLAVALGGGGHKAAAGATIKGNFQKVKKHLLEIIPNIYPNLGS</sequence>
<protein>
    <submittedName>
        <fullName evidence="3">MgpA protein</fullName>
    </submittedName>
</protein>
<dbReference type="Gene3D" id="3.90.1640.10">
    <property type="entry name" value="inorganic pyrophosphatase (n-terminal core)"/>
    <property type="match status" value="1"/>
</dbReference>
<reference evidence="3 4" key="1">
    <citation type="journal article" date="2015" name="Nature">
        <title>rRNA introns, odd ribosomes, and small enigmatic genomes across a large radiation of phyla.</title>
        <authorList>
            <person name="Brown C.T."/>
            <person name="Hug L.A."/>
            <person name="Thomas B.C."/>
            <person name="Sharon I."/>
            <person name="Castelle C.J."/>
            <person name="Singh A."/>
            <person name="Wilkins M.J."/>
            <person name="Williams K.H."/>
            <person name="Banfield J.F."/>
        </authorList>
    </citation>
    <scope>NUCLEOTIDE SEQUENCE [LARGE SCALE GENOMIC DNA]</scope>
</reference>
<evidence type="ECO:0000259" key="2">
    <source>
        <dbReference type="Pfam" id="PF02272"/>
    </source>
</evidence>
<organism evidence="3 4">
    <name type="scientific">Candidatus Daviesbacteria bacterium GW2011_GWA2_38_24</name>
    <dbReference type="NCBI Taxonomy" id="1618422"/>
    <lineage>
        <taxon>Bacteria</taxon>
        <taxon>Candidatus Daviesiibacteriota</taxon>
    </lineage>
</organism>
<dbReference type="Proteomes" id="UP000034235">
    <property type="component" value="Unassembled WGS sequence"/>
</dbReference>
<dbReference type="InterPro" id="IPR038763">
    <property type="entry name" value="DHH_sf"/>
</dbReference>
<dbReference type="PANTHER" id="PTHR47618:SF1">
    <property type="entry name" value="BIFUNCTIONAL OLIGORIBONUCLEASE AND PAP PHOSPHATASE NRNA"/>
    <property type="match status" value="1"/>
</dbReference>
<dbReference type="AlphaFoldDB" id="A0A0G0JRC2"/>
<dbReference type="GO" id="GO:0003676">
    <property type="term" value="F:nucleic acid binding"/>
    <property type="evidence" value="ECO:0007669"/>
    <property type="project" value="InterPro"/>
</dbReference>
<dbReference type="PANTHER" id="PTHR47618">
    <property type="entry name" value="BIFUNCTIONAL OLIGORIBONUCLEASE AND PAP PHOSPHATASE NRNA"/>
    <property type="match status" value="1"/>
</dbReference>
<dbReference type="InterPro" id="IPR001667">
    <property type="entry name" value="DDH_dom"/>
</dbReference>
<dbReference type="InterPro" id="IPR003156">
    <property type="entry name" value="DHHA1_dom"/>
</dbReference>
<evidence type="ECO:0000313" key="3">
    <source>
        <dbReference type="EMBL" id="KKQ65650.1"/>
    </source>
</evidence>
<dbReference type="Gene3D" id="3.10.310.30">
    <property type="match status" value="1"/>
</dbReference>
<dbReference type="InterPro" id="IPR051319">
    <property type="entry name" value="Oligoribo/pAp-PDE_c-di-AMP_PDE"/>
</dbReference>
<dbReference type="EMBL" id="LBUP01000009">
    <property type="protein sequence ID" value="KKQ65650.1"/>
    <property type="molecule type" value="Genomic_DNA"/>
</dbReference>
<accession>A0A0G0JRC2</accession>
<evidence type="ECO:0000313" key="4">
    <source>
        <dbReference type="Proteomes" id="UP000034235"/>
    </source>
</evidence>
<feature type="domain" description="DDH" evidence="1">
    <location>
        <begin position="20"/>
        <end position="159"/>
    </location>
</feature>
<dbReference type="Pfam" id="PF01368">
    <property type="entry name" value="DHH"/>
    <property type="match status" value="1"/>
</dbReference>
<name>A0A0G0JRC2_9BACT</name>
<proteinExistence type="predicted"/>
<comment type="caution">
    <text evidence="3">The sequence shown here is derived from an EMBL/GenBank/DDBJ whole genome shotgun (WGS) entry which is preliminary data.</text>
</comment>
<evidence type="ECO:0000259" key="1">
    <source>
        <dbReference type="Pfam" id="PF01368"/>
    </source>
</evidence>
<gene>
    <name evidence="3" type="ORF">US86_C0009G0018</name>
</gene>
<dbReference type="Pfam" id="PF02272">
    <property type="entry name" value="DHHA1"/>
    <property type="match status" value="1"/>
</dbReference>
<feature type="domain" description="DHHA1" evidence="2">
    <location>
        <begin position="257"/>
        <end position="327"/>
    </location>
</feature>